<feature type="transmembrane region" description="Helical" evidence="5">
    <location>
        <begin position="159"/>
        <end position="180"/>
    </location>
</feature>
<organism evidence="7 8">
    <name type="scientific">Microbulbifer pacificus</name>
    <dbReference type="NCBI Taxonomy" id="407164"/>
    <lineage>
        <taxon>Bacteria</taxon>
        <taxon>Pseudomonadati</taxon>
        <taxon>Pseudomonadota</taxon>
        <taxon>Gammaproteobacteria</taxon>
        <taxon>Cellvibrionales</taxon>
        <taxon>Microbulbiferaceae</taxon>
        <taxon>Microbulbifer</taxon>
    </lineage>
</organism>
<dbReference type="InterPro" id="IPR036890">
    <property type="entry name" value="HATPase_C_sf"/>
</dbReference>
<dbReference type="PANTHER" id="PTHR43065">
    <property type="entry name" value="SENSOR HISTIDINE KINASE"/>
    <property type="match status" value="1"/>
</dbReference>
<evidence type="ECO:0000313" key="7">
    <source>
        <dbReference type="EMBL" id="WOX06681.1"/>
    </source>
</evidence>
<reference evidence="7 8" key="1">
    <citation type="submission" date="2023-10" db="EMBL/GenBank/DDBJ databases">
        <title>Description of Microbulbifer bruguierae sp. nov., isolated from the sediments of mangrove plant Bruguiera sexangula and comparative genomic analyses of the genus Microbulbifer.</title>
        <authorList>
            <person name="Long M."/>
        </authorList>
    </citation>
    <scope>NUCLEOTIDE SEQUENCE [LARGE SCALE GENOMIC DNA]</scope>
    <source>
        <strain evidence="7 8">SPO729</strain>
    </source>
</reference>
<dbReference type="Proteomes" id="UP001302477">
    <property type="component" value="Chromosome"/>
</dbReference>
<evidence type="ECO:0000313" key="8">
    <source>
        <dbReference type="Proteomes" id="UP001302477"/>
    </source>
</evidence>
<dbReference type="InterPro" id="IPR005467">
    <property type="entry name" value="His_kinase_dom"/>
</dbReference>
<dbReference type="InterPro" id="IPR004358">
    <property type="entry name" value="Sig_transdc_His_kin-like_C"/>
</dbReference>
<dbReference type="RefSeq" id="WP_318955133.1">
    <property type="nucleotide sequence ID" value="NZ_CP137555.1"/>
</dbReference>
<dbReference type="PRINTS" id="PR00344">
    <property type="entry name" value="BCTRLSENSOR"/>
</dbReference>
<feature type="domain" description="Histidine kinase" evidence="6">
    <location>
        <begin position="345"/>
        <end position="556"/>
    </location>
</feature>
<name>A0AAU0N508_9GAMM</name>
<dbReference type="AlphaFoldDB" id="A0AAU0N508"/>
<dbReference type="SMART" id="SM00388">
    <property type="entry name" value="HisKA"/>
    <property type="match status" value="1"/>
</dbReference>
<dbReference type="CDD" id="cd00082">
    <property type="entry name" value="HisKA"/>
    <property type="match status" value="1"/>
</dbReference>
<keyword evidence="5" id="KW-0472">Membrane</keyword>
<keyword evidence="5" id="KW-1133">Transmembrane helix</keyword>
<feature type="transmembrane region" description="Helical" evidence="5">
    <location>
        <begin position="50"/>
        <end position="69"/>
    </location>
</feature>
<dbReference type="GO" id="GO:0000155">
    <property type="term" value="F:phosphorelay sensor kinase activity"/>
    <property type="evidence" value="ECO:0007669"/>
    <property type="project" value="InterPro"/>
</dbReference>
<dbReference type="PANTHER" id="PTHR43065:SF52">
    <property type="entry name" value="SENSOR PROTEIN KINASE PILS"/>
    <property type="match status" value="1"/>
</dbReference>
<proteinExistence type="predicted"/>
<dbReference type="PROSITE" id="PS50109">
    <property type="entry name" value="HIS_KIN"/>
    <property type="match status" value="1"/>
</dbReference>
<evidence type="ECO:0000256" key="2">
    <source>
        <dbReference type="ARBA" id="ARBA00012438"/>
    </source>
</evidence>
<evidence type="ECO:0000259" key="6">
    <source>
        <dbReference type="PROSITE" id="PS50109"/>
    </source>
</evidence>
<dbReference type="EMBL" id="CP137555">
    <property type="protein sequence ID" value="WOX06681.1"/>
    <property type="molecule type" value="Genomic_DNA"/>
</dbReference>
<dbReference type="Gene3D" id="3.30.450.20">
    <property type="entry name" value="PAS domain"/>
    <property type="match status" value="1"/>
</dbReference>
<dbReference type="Pfam" id="PF25323">
    <property type="entry name" value="6TM_PilS"/>
    <property type="match status" value="1"/>
</dbReference>
<dbReference type="InterPro" id="IPR036097">
    <property type="entry name" value="HisK_dim/P_sf"/>
</dbReference>
<dbReference type="EC" id="2.7.13.3" evidence="2"/>
<comment type="catalytic activity">
    <reaction evidence="1">
        <text>ATP + protein L-histidine = ADP + protein N-phospho-L-histidine.</text>
        <dbReference type="EC" id="2.7.13.3"/>
    </reaction>
</comment>
<dbReference type="SUPFAM" id="SSF47384">
    <property type="entry name" value="Homodimeric domain of signal transducing histidine kinase"/>
    <property type="match status" value="1"/>
</dbReference>
<accession>A0AAU0N508</accession>
<dbReference type="InterPro" id="IPR000014">
    <property type="entry name" value="PAS"/>
</dbReference>
<evidence type="ECO:0000256" key="3">
    <source>
        <dbReference type="ARBA" id="ARBA00022553"/>
    </source>
</evidence>
<dbReference type="InterPro" id="IPR003661">
    <property type="entry name" value="HisK_dim/P_dom"/>
</dbReference>
<dbReference type="Pfam" id="PF00512">
    <property type="entry name" value="HisKA"/>
    <property type="match status" value="1"/>
</dbReference>
<keyword evidence="7" id="KW-0418">Kinase</keyword>
<dbReference type="KEGG" id="mpaf:R5R33_06000"/>
<keyword evidence="3" id="KW-0597">Phosphoprotein</keyword>
<dbReference type="Gene3D" id="3.30.565.10">
    <property type="entry name" value="Histidine kinase-like ATPase, C-terminal domain"/>
    <property type="match status" value="1"/>
</dbReference>
<evidence type="ECO:0000256" key="4">
    <source>
        <dbReference type="SAM" id="MobiDB-lite"/>
    </source>
</evidence>
<keyword evidence="8" id="KW-1185">Reference proteome</keyword>
<dbReference type="InterPro" id="IPR003594">
    <property type="entry name" value="HATPase_dom"/>
</dbReference>
<feature type="transmembrane region" description="Helical" evidence="5">
    <location>
        <begin position="186"/>
        <end position="206"/>
    </location>
</feature>
<dbReference type="Gene3D" id="1.10.287.130">
    <property type="match status" value="1"/>
</dbReference>
<dbReference type="SMART" id="SM00387">
    <property type="entry name" value="HATPase_c"/>
    <property type="match status" value="1"/>
</dbReference>
<keyword evidence="5" id="KW-0812">Transmembrane</keyword>
<evidence type="ECO:0000256" key="1">
    <source>
        <dbReference type="ARBA" id="ARBA00000085"/>
    </source>
</evidence>
<evidence type="ECO:0000256" key="5">
    <source>
        <dbReference type="SAM" id="Phobius"/>
    </source>
</evidence>
<keyword evidence="7" id="KW-0808">Transferase</keyword>
<dbReference type="Pfam" id="PF02518">
    <property type="entry name" value="HATPase_c"/>
    <property type="match status" value="1"/>
</dbReference>
<gene>
    <name evidence="7" type="ORF">R5R33_06000</name>
</gene>
<protein>
    <recommendedName>
        <fullName evidence="2">histidine kinase</fullName>
        <ecNumber evidence="2">2.7.13.3</ecNumber>
    </recommendedName>
</protein>
<dbReference type="SUPFAM" id="SSF55874">
    <property type="entry name" value="ATPase domain of HSP90 chaperone/DNA topoisomerase II/histidine kinase"/>
    <property type="match status" value="1"/>
</dbReference>
<feature type="transmembrane region" description="Helical" evidence="5">
    <location>
        <begin position="81"/>
        <end position="100"/>
    </location>
</feature>
<feature type="region of interest" description="Disordered" evidence="4">
    <location>
        <begin position="1"/>
        <end position="35"/>
    </location>
</feature>
<dbReference type="Pfam" id="PF13188">
    <property type="entry name" value="PAS_8"/>
    <property type="match status" value="1"/>
</dbReference>
<sequence length="559" mass="61316">MSSPPLASTAPKDVPQKVPQDAAARSSATAQPYSTLNGPRLRQRDLLKIYAWYRVAIALVLLGLFASGISRGAVGTLHPALYLNTAIIYAVLTVAWLLFLYPGGFQTTPLRIGSILGSDILAFLLLIQASGGLNSGVGYLMLTTCAIGSLLLDRRMGAFLAAIASIAVIGQQLFGILVGHADTQDIVSAGSLGILLFTCVTALQYLSTHIRLANQKAEQERRQAQHLQRLTQQIVAQMRTGVLVLDGDNRPELVNRAAQQLLGMKWGKAGELGAELQKALDALKSKTDRNSRIIRGAGHNELRASITTLANDNRTSSLVFLEDNRKLVQQAQQLKLASLGRLTGSIAHEIRNPLSAISHAAELLGESSGISGEDKQLTEIICRHSQRVNQIVENVMQLSRRRVTEPQRMDLCRWAEDFLQDYRAGSAQQTEIVLTLPPASVYARFDPDQMAQVVTNLCNNAVRHSRIATGRADAELAIRYNRERECAELDVLDLGTGVPEEHKEQMFEPFFTTEISGAGLGLYIARELCESNRANLYYCRGQDSRSCFRVEFAHAEQIF</sequence>
<feature type="compositionally biased region" description="Polar residues" evidence="4">
    <location>
        <begin position="26"/>
        <end position="35"/>
    </location>
</feature>